<feature type="compositionally biased region" description="Acidic residues" evidence="1">
    <location>
        <begin position="776"/>
        <end position="788"/>
    </location>
</feature>
<evidence type="ECO:0000313" key="2">
    <source>
        <dbReference type="EMBL" id="KZP06363.1"/>
    </source>
</evidence>
<evidence type="ECO:0000256" key="1">
    <source>
        <dbReference type="SAM" id="MobiDB-lite"/>
    </source>
</evidence>
<feature type="region of interest" description="Disordered" evidence="1">
    <location>
        <begin position="714"/>
        <end position="752"/>
    </location>
</feature>
<feature type="compositionally biased region" description="Acidic residues" evidence="1">
    <location>
        <begin position="811"/>
        <end position="825"/>
    </location>
</feature>
<dbReference type="InterPro" id="IPR012337">
    <property type="entry name" value="RNaseH-like_sf"/>
</dbReference>
<gene>
    <name evidence="2" type="ORF">FIBSPDRAFT_940040</name>
</gene>
<name>A0A167WQE4_9AGAM</name>
<dbReference type="STRING" id="436010.A0A167WQE4"/>
<dbReference type="SUPFAM" id="SSF53098">
    <property type="entry name" value="Ribonuclease H-like"/>
    <property type="match status" value="1"/>
</dbReference>
<protein>
    <submittedName>
        <fullName evidence="2">Uncharacterized protein</fullName>
    </submittedName>
</protein>
<feature type="compositionally biased region" description="Basic and acidic residues" evidence="1">
    <location>
        <begin position="741"/>
        <end position="752"/>
    </location>
</feature>
<dbReference type="OrthoDB" id="2638922at2759"/>
<feature type="region of interest" description="Disordered" evidence="1">
    <location>
        <begin position="773"/>
        <end position="825"/>
    </location>
</feature>
<feature type="compositionally biased region" description="Basic and acidic residues" evidence="1">
    <location>
        <begin position="789"/>
        <end position="810"/>
    </location>
</feature>
<sequence length="825" mass="92575">MAIADSDSDQQFLVKPFIGTGKVFADLPASIQTAFKNLTTVPSVIETIILPRHDMSVLQLIKHPLPPICLVTPSPGPASLYFFKDEPAPLGAETTRLLKTLSVPTFLRTSDLLASAGQRWLDGYQSIAYVHTSDTTRFPLWILRLWRQILDITAAQKTWADADRYLSGLQLKNKLEIRVQADNFRILLSNLPWHGRVKGFSDNEDVTYLAAFASTRWLSDIHETFMLECIQRHIRASPDYDAKKLLTSIWTSQKIITAYNNRTRHTYPPSTPDPLAQLGNDLASGIKTKLGMMWFINDGHWASTDISVNNSQCTIAYADPERQALPESVRAPVNWWLAAHLKHSLSWATLECALQRDGYSCGILANNALAHDVLPEMYPLIDTSVFGAVVIARLKAGAEVIQHHCLMVLNIARGLERIGKTRFATICLSAISLERCTPAITKMTEDENFQLQESIHRLFVKDSYAADTFTMGLKRLIKVLKPFAKTIASLESSQANPADVYLFWLAILANLKRVLDSGDTGFSAGEAGQIRAVANEPFRELLQEGPTDCYISVFYLDPRYVHSKVLKKLNPLELTISIPAQHPGSSHTPGTKIPSQAAYSRVLKYIGSLHSSDVKAAIKSQFYSYSLLRFPFDKPLMEGQTCIGKKLYSIKPNSMPEERVVSVFTRMNSGPRNAQEVRTLVDMTQIRQYEMYIQKPEINYEHPTVDFCDLDQELFDQPGTPTSTGEKTAKRKFQTSSLLVDDDHHDGEGIGENTREWMDDELVGVVPQPNFSTVEQDADLDASELEDLLADRPRKDKGKGRAQEPDRIEETTDDEHSDEDDWDLA</sequence>
<dbReference type="EMBL" id="KV417791">
    <property type="protein sequence ID" value="KZP06363.1"/>
    <property type="molecule type" value="Genomic_DNA"/>
</dbReference>
<reference evidence="2" key="1">
    <citation type="journal article" date="2016" name="Mol. Biol. Evol.">
        <title>Comparative Genomics of Early-Diverging Mushroom-Forming Fungi Provides Insights into the Origins of Lignocellulose Decay Capabilities.</title>
        <authorList>
            <person name="Nagy L.G."/>
            <person name="Riley R."/>
            <person name="Tritt A."/>
            <person name="Adam C."/>
            <person name="Daum C."/>
            <person name="Floudas D."/>
            <person name="Sun H."/>
            <person name="Yadav J.S."/>
            <person name="Pangilinan J."/>
            <person name="Larsson K.H."/>
            <person name="Matsuura K."/>
            <person name="Barry K."/>
            <person name="Labutti K."/>
            <person name="Kuo R."/>
            <person name="Ohm R.A."/>
            <person name="Bhattacharya S.S."/>
            <person name="Shirouzu T."/>
            <person name="Yoshinaga Y."/>
            <person name="Martin F.M."/>
            <person name="Grigoriev I.V."/>
            <person name="Hibbett D.S."/>
        </authorList>
    </citation>
    <scope>NUCLEOTIDE SEQUENCE [LARGE SCALE GENOMIC DNA]</scope>
    <source>
        <strain evidence="2">CBS 109695</strain>
    </source>
</reference>
<accession>A0A167WQE4</accession>
<proteinExistence type="predicted"/>
<organism evidence="2">
    <name type="scientific">Athelia psychrophila</name>
    <dbReference type="NCBI Taxonomy" id="1759441"/>
    <lineage>
        <taxon>Eukaryota</taxon>
        <taxon>Fungi</taxon>
        <taxon>Dikarya</taxon>
        <taxon>Basidiomycota</taxon>
        <taxon>Agaricomycotina</taxon>
        <taxon>Agaricomycetes</taxon>
        <taxon>Agaricomycetidae</taxon>
        <taxon>Atheliales</taxon>
        <taxon>Atheliaceae</taxon>
        <taxon>Athelia</taxon>
    </lineage>
</organism>
<dbReference type="AlphaFoldDB" id="A0A167WQE4"/>